<reference evidence="1" key="1">
    <citation type="submission" date="2014-09" db="EMBL/GenBank/DDBJ databases">
        <authorList>
            <person name="Magalhaes I.L.F."/>
            <person name="Oliveira U."/>
            <person name="Santos F.R."/>
            <person name="Vidigal T.H.D.A."/>
            <person name="Brescovit A.D."/>
            <person name="Santos A.J."/>
        </authorList>
    </citation>
    <scope>NUCLEOTIDE SEQUENCE</scope>
    <source>
        <tissue evidence="1">Shoot tissue taken approximately 20 cm above the soil surface</tissue>
    </source>
</reference>
<evidence type="ECO:0000313" key="1">
    <source>
        <dbReference type="EMBL" id="JAD29194.1"/>
    </source>
</evidence>
<reference evidence="1" key="2">
    <citation type="journal article" date="2015" name="Data Brief">
        <title>Shoot transcriptome of the giant reed, Arundo donax.</title>
        <authorList>
            <person name="Barrero R.A."/>
            <person name="Guerrero F.D."/>
            <person name="Moolhuijzen P."/>
            <person name="Goolsby J.A."/>
            <person name="Tidwell J."/>
            <person name="Bellgard S.E."/>
            <person name="Bellgard M.I."/>
        </authorList>
    </citation>
    <scope>NUCLEOTIDE SEQUENCE</scope>
    <source>
        <tissue evidence="1">Shoot tissue taken approximately 20 cm above the soil surface</tissue>
    </source>
</reference>
<sequence length="10" mass="980">MRASGGMAEA</sequence>
<organism evidence="1">
    <name type="scientific">Arundo donax</name>
    <name type="common">Giant reed</name>
    <name type="synonym">Donax arundinaceus</name>
    <dbReference type="NCBI Taxonomy" id="35708"/>
    <lineage>
        <taxon>Eukaryota</taxon>
        <taxon>Viridiplantae</taxon>
        <taxon>Streptophyta</taxon>
        <taxon>Embryophyta</taxon>
        <taxon>Tracheophyta</taxon>
        <taxon>Spermatophyta</taxon>
        <taxon>Magnoliopsida</taxon>
        <taxon>Liliopsida</taxon>
        <taxon>Poales</taxon>
        <taxon>Poaceae</taxon>
        <taxon>PACMAD clade</taxon>
        <taxon>Arundinoideae</taxon>
        <taxon>Arundineae</taxon>
        <taxon>Arundo</taxon>
    </lineage>
</organism>
<dbReference type="EMBL" id="GBRH01268701">
    <property type="protein sequence ID" value="JAD29194.1"/>
    <property type="molecule type" value="Transcribed_RNA"/>
</dbReference>
<accession>A0A0A8YQQ6</accession>
<protein>
    <submittedName>
        <fullName evidence="1">Uncharacterized protein</fullName>
    </submittedName>
</protein>
<proteinExistence type="predicted"/>
<name>A0A0A8YQQ6_ARUDO</name>